<evidence type="ECO:0000313" key="3">
    <source>
        <dbReference type="Proteomes" id="UP000469385"/>
    </source>
</evidence>
<evidence type="ECO:0000256" key="1">
    <source>
        <dbReference type="SAM" id="MobiDB-lite"/>
    </source>
</evidence>
<sequence>MARRARGFTLVELLVALFALALMAVLSWRGLDGMARAQEQTRVRADEVQVLQTGLAQWGADLDALVELPPSNAIDWNGRVLRLTRSAPGTPTDGVVVVGWSRRIDRGVARWMRWQSPPVTTRGQLDEAWRRADAWAQNNAAIPGASEVAVTGLQDWQVFYYRSDAWTNPLSSDQTQSSTTTPAPGAGATTPPAGTRTATVPDGVRIVLLLPPGQAITGELTRDWVRPTVGGGKSS</sequence>
<dbReference type="NCBIfam" id="TIGR02532">
    <property type="entry name" value="IV_pilin_GFxxxE"/>
    <property type="match status" value="1"/>
</dbReference>
<feature type="compositionally biased region" description="Low complexity" evidence="1">
    <location>
        <begin position="171"/>
        <end position="198"/>
    </location>
</feature>
<name>A0A6N8IU36_9BURK</name>
<dbReference type="EMBL" id="WSEL01000003">
    <property type="protein sequence ID" value="MVQ30348.1"/>
    <property type="molecule type" value="Genomic_DNA"/>
</dbReference>
<dbReference type="AlphaFoldDB" id="A0A6N8IU36"/>
<gene>
    <name evidence="2" type="ORF">GON04_12870</name>
</gene>
<keyword evidence="3" id="KW-1185">Reference proteome</keyword>
<comment type="caution">
    <text evidence="2">The sequence shown here is derived from an EMBL/GenBank/DDBJ whole genome shotgun (WGS) entry which is preliminary data.</text>
</comment>
<dbReference type="Pfam" id="PF07963">
    <property type="entry name" value="N_methyl"/>
    <property type="match status" value="1"/>
</dbReference>
<dbReference type="PROSITE" id="PS00409">
    <property type="entry name" value="PROKAR_NTER_METHYL"/>
    <property type="match status" value="1"/>
</dbReference>
<feature type="region of interest" description="Disordered" evidence="1">
    <location>
        <begin position="170"/>
        <end position="198"/>
    </location>
</feature>
<dbReference type="SUPFAM" id="SSF54523">
    <property type="entry name" value="Pili subunits"/>
    <property type="match status" value="1"/>
</dbReference>
<dbReference type="Proteomes" id="UP000469385">
    <property type="component" value="Unassembled WGS sequence"/>
</dbReference>
<organism evidence="2 3">
    <name type="scientific">Ramlibacter pinisoli</name>
    <dbReference type="NCBI Taxonomy" id="2682844"/>
    <lineage>
        <taxon>Bacteria</taxon>
        <taxon>Pseudomonadati</taxon>
        <taxon>Pseudomonadota</taxon>
        <taxon>Betaproteobacteria</taxon>
        <taxon>Burkholderiales</taxon>
        <taxon>Comamonadaceae</taxon>
        <taxon>Ramlibacter</taxon>
    </lineage>
</organism>
<reference evidence="2 3" key="1">
    <citation type="submission" date="2019-12" db="EMBL/GenBank/DDBJ databases">
        <authorList>
            <person name="Huq M.A."/>
        </authorList>
    </citation>
    <scope>NUCLEOTIDE SEQUENCE [LARGE SCALE GENOMIC DNA]</scope>
    <source>
        <strain evidence="2 3">MAH-25</strain>
    </source>
</reference>
<dbReference type="RefSeq" id="WP_181654023.1">
    <property type="nucleotide sequence ID" value="NZ_WSEL01000003.1"/>
</dbReference>
<evidence type="ECO:0000313" key="2">
    <source>
        <dbReference type="EMBL" id="MVQ30348.1"/>
    </source>
</evidence>
<dbReference type="InterPro" id="IPR012902">
    <property type="entry name" value="N_methyl_site"/>
</dbReference>
<proteinExistence type="predicted"/>
<protein>
    <submittedName>
        <fullName evidence="2">Prepilin-type N-terminal cleavage/methylation domain-containing protein</fullName>
    </submittedName>
</protein>
<accession>A0A6N8IU36</accession>
<dbReference type="InterPro" id="IPR045584">
    <property type="entry name" value="Pilin-like"/>
</dbReference>